<dbReference type="OrthoDB" id="669841at2759"/>
<dbReference type="GO" id="GO:0006310">
    <property type="term" value="P:DNA recombination"/>
    <property type="evidence" value="ECO:0007669"/>
    <property type="project" value="UniProtKB-KW"/>
</dbReference>
<dbReference type="Proteomes" id="UP000321393">
    <property type="component" value="Unassembled WGS sequence"/>
</dbReference>
<evidence type="ECO:0000256" key="1">
    <source>
        <dbReference type="ARBA" id="ARBA00022670"/>
    </source>
</evidence>
<dbReference type="PANTHER" id="PTHR37984:SF5">
    <property type="entry name" value="PROTEIN NYNRIN-LIKE"/>
    <property type="match status" value="1"/>
</dbReference>
<evidence type="ECO:0000256" key="10">
    <source>
        <dbReference type="ARBA" id="ARBA00023172"/>
    </source>
</evidence>
<dbReference type="Gene3D" id="1.10.340.70">
    <property type="match status" value="1"/>
</dbReference>
<evidence type="ECO:0000256" key="11">
    <source>
        <dbReference type="ARBA" id="ARBA00023268"/>
    </source>
</evidence>
<organism evidence="13 15">
    <name type="scientific">Cucumis melo var. makuwa</name>
    <name type="common">Oriental melon</name>
    <dbReference type="NCBI Taxonomy" id="1194695"/>
    <lineage>
        <taxon>Eukaryota</taxon>
        <taxon>Viridiplantae</taxon>
        <taxon>Streptophyta</taxon>
        <taxon>Embryophyta</taxon>
        <taxon>Tracheophyta</taxon>
        <taxon>Spermatophyta</taxon>
        <taxon>Magnoliopsida</taxon>
        <taxon>eudicotyledons</taxon>
        <taxon>Gunneridae</taxon>
        <taxon>Pentapetalae</taxon>
        <taxon>rosids</taxon>
        <taxon>fabids</taxon>
        <taxon>Cucurbitales</taxon>
        <taxon>Cucurbitaceae</taxon>
        <taxon>Benincaseae</taxon>
        <taxon>Cucumis</taxon>
    </lineage>
</organism>
<keyword evidence="8" id="KW-0808">Transferase</keyword>
<keyword evidence="9" id="KW-0238">DNA-binding</keyword>
<dbReference type="GO" id="GO:0003887">
    <property type="term" value="F:DNA-directed DNA polymerase activity"/>
    <property type="evidence" value="ECO:0007669"/>
    <property type="project" value="UniProtKB-KW"/>
</dbReference>
<dbReference type="InterPro" id="IPR041588">
    <property type="entry name" value="Integrase_H2C2"/>
</dbReference>
<evidence type="ECO:0000313" key="15">
    <source>
        <dbReference type="Proteomes" id="UP000321393"/>
    </source>
</evidence>
<dbReference type="SUPFAM" id="SSF56672">
    <property type="entry name" value="DNA/RNA polymerases"/>
    <property type="match status" value="1"/>
</dbReference>
<accession>A0A5A7T9Q6</accession>
<dbReference type="GO" id="GO:0006508">
    <property type="term" value="P:proteolysis"/>
    <property type="evidence" value="ECO:0007669"/>
    <property type="project" value="UniProtKB-KW"/>
</dbReference>
<keyword evidence="8" id="KW-0239">DNA-directed DNA polymerase</keyword>
<evidence type="ECO:0000313" key="14">
    <source>
        <dbReference type="EMBL" id="TYK25925.1"/>
    </source>
</evidence>
<dbReference type="Pfam" id="PF17919">
    <property type="entry name" value="RT_RNaseH_2"/>
    <property type="match status" value="1"/>
</dbReference>
<dbReference type="InterPro" id="IPR012337">
    <property type="entry name" value="RNaseH-like_sf"/>
</dbReference>
<dbReference type="Gene3D" id="3.30.70.270">
    <property type="match status" value="1"/>
</dbReference>
<evidence type="ECO:0000256" key="4">
    <source>
        <dbReference type="ARBA" id="ARBA00022801"/>
    </source>
</evidence>
<dbReference type="Pfam" id="PF24626">
    <property type="entry name" value="SH3_Tf2-1"/>
    <property type="match status" value="1"/>
</dbReference>
<evidence type="ECO:0000256" key="7">
    <source>
        <dbReference type="ARBA" id="ARBA00022918"/>
    </source>
</evidence>
<evidence type="ECO:0000256" key="6">
    <source>
        <dbReference type="ARBA" id="ARBA00022908"/>
    </source>
</evidence>
<feature type="domain" description="Integrase catalytic" evidence="12">
    <location>
        <begin position="229"/>
        <end position="427"/>
    </location>
</feature>
<dbReference type="GO" id="GO:0004190">
    <property type="term" value="F:aspartic-type endopeptidase activity"/>
    <property type="evidence" value="ECO:0007669"/>
    <property type="project" value="UniProtKB-KW"/>
</dbReference>
<dbReference type="Gene3D" id="3.30.420.10">
    <property type="entry name" value="Ribonuclease H-like superfamily/Ribonuclease H"/>
    <property type="match status" value="1"/>
</dbReference>
<dbReference type="GO" id="GO:0003964">
    <property type="term" value="F:RNA-directed DNA polymerase activity"/>
    <property type="evidence" value="ECO:0007669"/>
    <property type="project" value="UniProtKB-KW"/>
</dbReference>
<dbReference type="GO" id="GO:0046872">
    <property type="term" value="F:metal ion binding"/>
    <property type="evidence" value="ECO:0007669"/>
    <property type="project" value="UniProtKB-KW"/>
</dbReference>
<name>A0A5A7T9Q6_CUCMM</name>
<dbReference type="InterPro" id="IPR050951">
    <property type="entry name" value="Retrovirus_Pol_polyprotein"/>
</dbReference>
<dbReference type="InterPro" id="IPR036397">
    <property type="entry name" value="RNaseH_sf"/>
</dbReference>
<dbReference type="SUPFAM" id="SSF53098">
    <property type="entry name" value="Ribonuclease H-like"/>
    <property type="match status" value="1"/>
</dbReference>
<evidence type="ECO:0000313" key="13">
    <source>
        <dbReference type="EMBL" id="KAA0040204.1"/>
    </source>
</evidence>
<keyword evidence="10" id="KW-0233">DNA recombination</keyword>
<dbReference type="CDD" id="cd01647">
    <property type="entry name" value="RT_LTR"/>
    <property type="match status" value="1"/>
</dbReference>
<evidence type="ECO:0000313" key="16">
    <source>
        <dbReference type="Proteomes" id="UP000321947"/>
    </source>
</evidence>
<keyword evidence="5" id="KW-0460">Magnesium</keyword>
<evidence type="ECO:0000256" key="8">
    <source>
        <dbReference type="ARBA" id="ARBA00022932"/>
    </source>
</evidence>
<evidence type="ECO:0000259" key="12">
    <source>
        <dbReference type="PROSITE" id="PS50994"/>
    </source>
</evidence>
<dbReference type="Proteomes" id="UP000321947">
    <property type="component" value="Unassembled WGS sequence"/>
</dbReference>
<dbReference type="InterPro" id="IPR056924">
    <property type="entry name" value="SH3_Tf2-1"/>
</dbReference>
<keyword evidence="4" id="KW-0378">Hydrolase</keyword>
<dbReference type="EMBL" id="SSTD01003649">
    <property type="protein sequence ID" value="TYK25925.1"/>
    <property type="molecule type" value="Genomic_DNA"/>
</dbReference>
<keyword evidence="3" id="KW-0064">Aspartyl protease</keyword>
<keyword evidence="8" id="KW-0548">Nucleotidyltransferase</keyword>
<keyword evidence="2" id="KW-0479">Metal-binding</keyword>
<comment type="caution">
    <text evidence="13">The sequence shown here is derived from an EMBL/GenBank/DDBJ whole genome shotgun (WGS) entry which is preliminary data.</text>
</comment>
<dbReference type="PROSITE" id="PS50994">
    <property type="entry name" value="INTEGRASE"/>
    <property type="match status" value="1"/>
</dbReference>
<keyword evidence="6" id="KW-0229">DNA integration</keyword>
<evidence type="ECO:0000256" key="2">
    <source>
        <dbReference type="ARBA" id="ARBA00022723"/>
    </source>
</evidence>
<evidence type="ECO:0000256" key="9">
    <source>
        <dbReference type="ARBA" id="ARBA00023125"/>
    </source>
</evidence>
<dbReference type="InterPro" id="IPR043128">
    <property type="entry name" value="Rev_trsase/Diguanyl_cyclase"/>
</dbReference>
<keyword evidence="7" id="KW-0695">RNA-directed DNA polymerase</keyword>
<reference evidence="15 16" key="1">
    <citation type="submission" date="2019-08" db="EMBL/GenBank/DDBJ databases">
        <title>Draft genome sequences of two oriental melons (Cucumis melo L. var makuwa).</title>
        <authorList>
            <person name="Kwon S.-Y."/>
        </authorList>
    </citation>
    <scope>NUCLEOTIDE SEQUENCE [LARGE SCALE GENOMIC DNA]</scope>
    <source>
        <strain evidence="16">cv. Chang Bougi</strain>
        <strain evidence="15">cv. SW 3</strain>
        <tissue evidence="13">Leaf</tissue>
    </source>
</reference>
<gene>
    <name evidence="14" type="ORF">E5676_scaffold190G00190</name>
    <name evidence="13" type="ORF">E6C27_scaffold1164G00200</name>
</gene>
<dbReference type="Pfam" id="PF17921">
    <property type="entry name" value="Integrase_H2C2"/>
    <property type="match status" value="1"/>
</dbReference>
<protein>
    <submittedName>
        <fullName evidence="13">Ty3-gypsy retrotransposon protein</fullName>
    </submittedName>
</protein>
<dbReference type="EMBL" id="SSTE01017682">
    <property type="protein sequence ID" value="KAA0040204.1"/>
    <property type="molecule type" value="Genomic_DNA"/>
</dbReference>
<evidence type="ECO:0000256" key="5">
    <source>
        <dbReference type="ARBA" id="ARBA00022842"/>
    </source>
</evidence>
<keyword evidence="11" id="KW-0511">Multifunctional enzyme</keyword>
<dbReference type="InterPro" id="IPR001584">
    <property type="entry name" value="Integrase_cat-core"/>
</dbReference>
<evidence type="ECO:0000256" key="3">
    <source>
        <dbReference type="ARBA" id="ARBA00022750"/>
    </source>
</evidence>
<dbReference type="AlphaFoldDB" id="A0A5A7T9Q6"/>
<dbReference type="GO" id="GO:0003677">
    <property type="term" value="F:DNA binding"/>
    <property type="evidence" value="ECO:0007669"/>
    <property type="project" value="UniProtKB-KW"/>
</dbReference>
<dbReference type="PANTHER" id="PTHR37984">
    <property type="entry name" value="PROTEIN CBG26694"/>
    <property type="match status" value="1"/>
</dbReference>
<dbReference type="Gene3D" id="3.10.20.370">
    <property type="match status" value="1"/>
</dbReference>
<dbReference type="GO" id="GO:0015074">
    <property type="term" value="P:DNA integration"/>
    <property type="evidence" value="ECO:0007669"/>
    <property type="project" value="UniProtKB-KW"/>
</dbReference>
<keyword evidence="1" id="KW-0645">Protease</keyword>
<dbReference type="Gene3D" id="3.10.10.10">
    <property type="entry name" value="HIV Type 1 Reverse Transcriptase, subunit A, domain 1"/>
    <property type="match status" value="1"/>
</dbReference>
<dbReference type="InterPro" id="IPR043502">
    <property type="entry name" value="DNA/RNA_pol_sf"/>
</dbReference>
<sequence length="576" mass="66305">MEKLVKEMLESGVIRPSNSPFSSPVLLVKKKDGRFCEDYRVVNNATIPDKLPIPVVEELFDELSGTAVFSKIDLKSGVEVDPEKIKSITKWPKPTNIKEVRAENAFERLKKAMSSLPVLALPDFSQPFEIETDASGYGVGAVLIQAKRPIAYYSHTLALRDRARQVYERELMAVVLAVQRWKPYLLGGKFKPGNENRAADALSRIPAETELKGLSMSVIVDLELIKKEVYQDPKLQKLITELRELKDQQDSKYSLQNDVLKYKDRISSDLYWEGMKADIKRHCEECLICRRNKSLALSPAGLLVPLEIPQAIWNDISMNFVEGLPKANGFEVILVVVDRLRTIFLSHFLQELFKVSGTKLNKSTAYHPHTDGQTKVVNRGVETYLRCFCNEKPKEWVKWLPRTEYWYNTTFQRAIGMSPFQVVYGKKPPALLSYGSMQSKNSTVEEMLQERDEILSALRDHLRLAQEQMKDYADRKRRHVEYCVGDFVFLKIRPYRQLTLRRKQNEKLSPKFFGPYKILEKVGPVAYKLELPHTTNIHPVFHVSQLKKVIGPHENAQPTIQHITEKFEWKSVPEEV</sequence>
<proteinExistence type="predicted"/>
<dbReference type="InterPro" id="IPR041577">
    <property type="entry name" value="RT_RNaseH_2"/>
</dbReference>